<dbReference type="SUPFAM" id="SSF142433">
    <property type="entry name" value="CinA-like"/>
    <property type="match status" value="1"/>
</dbReference>
<dbReference type="CDD" id="cd00885">
    <property type="entry name" value="cinA"/>
    <property type="match status" value="1"/>
</dbReference>
<organism evidence="4 5">
    <name type="scientific">Pseudonocardia bannensis</name>
    <dbReference type="NCBI Taxonomy" id="630973"/>
    <lineage>
        <taxon>Bacteria</taxon>
        <taxon>Bacillati</taxon>
        <taxon>Actinomycetota</taxon>
        <taxon>Actinomycetes</taxon>
        <taxon>Pseudonocardiales</taxon>
        <taxon>Pseudonocardiaceae</taxon>
        <taxon>Pseudonocardia</taxon>
    </lineage>
</organism>
<dbReference type="InterPro" id="IPR036425">
    <property type="entry name" value="MoaB/Mog-like_dom_sf"/>
</dbReference>
<feature type="region of interest" description="Disordered" evidence="2">
    <location>
        <begin position="1"/>
        <end position="27"/>
    </location>
</feature>
<feature type="compositionally biased region" description="Basic and acidic residues" evidence="2">
    <location>
        <begin position="9"/>
        <end position="18"/>
    </location>
</feature>
<evidence type="ECO:0000259" key="3">
    <source>
        <dbReference type="SMART" id="SM00852"/>
    </source>
</evidence>
<dbReference type="Pfam" id="PF02464">
    <property type="entry name" value="CinA"/>
    <property type="match status" value="1"/>
</dbReference>
<sequence>MGKGGTGSETDRGIDRGIDGVIDAASPTGRRPRAGIVVTGSELLTGAIPDRNGPWLAERLGELGFEVAHLLIVGDRPEDLADALRFVADAGAELIVTSGGLGPTADDLTGEVVAAFAGVDLVLDEDMQAHIAGILARWAARTGFGGPALEAANRKQAMVPRGAVALDPVGTAPGLVVSRPGGPLVVVLPGPPRELEGMWPAALAAEPVAALLARVPRAQARSLRYFGLPESEIAATLRELESQLDLSAVEVTTCLRHSELEVDLRPRPGAEDLAEKLAGELVSRHAKHLVSADGTSTDELVARALLDGGLTVATGESCTGGLLAGRLVDRPGSSSYVAGGVVAYSNEAKVEMLDVPAELIDRHGAVSPQVARALADGARARFGADIGVGITGVAGPDGGSETKPVGYVCFCVTTADGQVISRDPVLPGSRSDIRERSVDLAMHLILRAAGARPPSP</sequence>
<dbReference type="InterPro" id="IPR001453">
    <property type="entry name" value="MoaB/Mog_dom"/>
</dbReference>
<dbReference type="Proteomes" id="UP000586918">
    <property type="component" value="Unassembled WGS sequence"/>
</dbReference>
<dbReference type="NCBIfam" id="TIGR00199">
    <property type="entry name" value="PncC_domain"/>
    <property type="match status" value="1"/>
</dbReference>
<dbReference type="InterPro" id="IPR050101">
    <property type="entry name" value="CinA"/>
</dbReference>
<dbReference type="PANTHER" id="PTHR13939">
    <property type="entry name" value="NICOTINAMIDE-NUCLEOTIDE AMIDOHYDROLASE PNCC"/>
    <property type="match status" value="1"/>
</dbReference>
<name>A0A848DSI2_9PSEU</name>
<keyword evidence="5" id="KW-1185">Reference proteome</keyword>
<dbReference type="Gene3D" id="3.90.950.20">
    <property type="entry name" value="CinA-like"/>
    <property type="match status" value="1"/>
</dbReference>
<evidence type="ECO:0000313" key="4">
    <source>
        <dbReference type="EMBL" id="NMH95449.1"/>
    </source>
</evidence>
<dbReference type="InterPro" id="IPR036653">
    <property type="entry name" value="CinA-like_C"/>
</dbReference>
<dbReference type="PIRSF" id="PIRSF006728">
    <property type="entry name" value="CinA"/>
    <property type="match status" value="1"/>
</dbReference>
<dbReference type="EMBL" id="JAAXKZ010000190">
    <property type="protein sequence ID" value="NMH95449.1"/>
    <property type="molecule type" value="Genomic_DNA"/>
</dbReference>
<dbReference type="SMART" id="SM00852">
    <property type="entry name" value="MoCF_biosynth"/>
    <property type="match status" value="1"/>
</dbReference>
<evidence type="ECO:0000256" key="2">
    <source>
        <dbReference type="SAM" id="MobiDB-lite"/>
    </source>
</evidence>
<dbReference type="AlphaFoldDB" id="A0A848DSI2"/>
<evidence type="ECO:0000256" key="1">
    <source>
        <dbReference type="HAMAP-Rule" id="MF_00226"/>
    </source>
</evidence>
<evidence type="ECO:0000313" key="5">
    <source>
        <dbReference type="Proteomes" id="UP000586918"/>
    </source>
</evidence>
<reference evidence="4 5" key="1">
    <citation type="submission" date="2020-04" db="EMBL/GenBank/DDBJ databases">
        <authorList>
            <person name="Klaysubun C."/>
            <person name="Duangmal K."/>
            <person name="Lipun K."/>
        </authorList>
    </citation>
    <scope>NUCLEOTIDE SEQUENCE [LARGE SCALE GENOMIC DNA]</scope>
    <source>
        <strain evidence="4 5">DSM 45300</strain>
    </source>
</reference>
<proteinExistence type="inferred from homology"/>
<dbReference type="Gene3D" id="3.40.980.10">
    <property type="entry name" value="MoaB/Mog-like domain"/>
    <property type="match status" value="1"/>
</dbReference>
<accession>A0A848DSI2</accession>
<dbReference type="PANTHER" id="PTHR13939:SF0">
    <property type="entry name" value="NMN AMIDOHYDROLASE-LIKE PROTEIN YFAY"/>
    <property type="match status" value="1"/>
</dbReference>
<dbReference type="SUPFAM" id="SSF53218">
    <property type="entry name" value="Molybdenum cofactor biosynthesis proteins"/>
    <property type="match status" value="1"/>
</dbReference>
<dbReference type="HAMAP" id="MF_00226_B">
    <property type="entry name" value="CinA_B"/>
    <property type="match status" value="1"/>
</dbReference>
<protein>
    <recommendedName>
        <fullName evidence="1">CinA-like protein</fullName>
    </recommendedName>
</protein>
<gene>
    <name evidence="4" type="ORF">HF519_28675</name>
</gene>
<dbReference type="NCBIfam" id="NF001813">
    <property type="entry name" value="PRK00549.1"/>
    <property type="match status" value="1"/>
</dbReference>
<dbReference type="InterPro" id="IPR008135">
    <property type="entry name" value="Competence-induced_CinA"/>
</dbReference>
<feature type="domain" description="MoaB/Mog" evidence="3">
    <location>
        <begin position="35"/>
        <end position="210"/>
    </location>
</feature>
<dbReference type="InterPro" id="IPR008136">
    <property type="entry name" value="CinA_C"/>
</dbReference>
<dbReference type="Pfam" id="PF00994">
    <property type="entry name" value="MoCF_biosynth"/>
    <property type="match status" value="1"/>
</dbReference>
<comment type="similarity">
    <text evidence="1">Belongs to the CinA family.</text>
</comment>
<comment type="caution">
    <text evidence="4">The sequence shown here is derived from an EMBL/GenBank/DDBJ whole genome shotgun (WGS) entry which is preliminary data.</text>
</comment>
<dbReference type="RefSeq" id="WP_169416105.1">
    <property type="nucleotide sequence ID" value="NZ_JAAXKZ010000190.1"/>
</dbReference>
<dbReference type="NCBIfam" id="TIGR00200">
    <property type="entry name" value="cinA_nterm"/>
    <property type="match status" value="1"/>
</dbReference>